<sequence length="493" mass="53363">MRSVIATWPRRFGVAVAAMLLALGASFLILISSDGATGVSLSMGTLMKRLVLIPGLIAIMVFAFATVIAGPRAVAASSNEKTIPVVGAGASRPFVAQVVGLGWMNPLQRRDYPTEWQILWTLGLVKPNVNDDMVRTNPKKYSTLQPISIVADGRWGRESFSGFYKKYVNELLILFRTRYFTNEDYFYTVSSNDQGKWRELAGMHVELAIPAGRLNPAFAASHLRAQIVNIFEIGNPSAKNLWSRNTPPDVNVTSGQGNAGFTSLNAALDYLAAHPDKSAWVMNWDAPSFPPQDEQINENMAVLFLAGPDLKTEREPLAWIGKAARSNLKDFEAKQGASRAVQAWKSTIDTAASNAGVPVSSLNYVVHDAGKGSDAASTRIASLSQTLTEVLPEYDFRTQTFNTAALLGDMGAGAALTDVVLAIGRANHLGGNVLVAGTTDTEHPTAVVVVAPSKLTPIDAGKNWFRARGENNAYLPWWGRRHDARQASQGYSE</sequence>
<comment type="caution">
    <text evidence="2">The sequence shown here is derived from an EMBL/GenBank/DDBJ whole genome shotgun (WGS) entry which is preliminary data.</text>
</comment>
<accession>A0A2S5DU71</accession>
<dbReference type="AlphaFoldDB" id="A0A2S5DU71"/>
<feature type="transmembrane region" description="Helical" evidence="1">
    <location>
        <begin position="51"/>
        <end position="71"/>
    </location>
</feature>
<feature type="transmembrane region" description="Helical" evidence="1">
    <location>
        <begin position="12"/>
        <end position="31"/>
    </location>
</feature>
<reference evidence="2 3" key="1">
    <citation type="submission" date="2018-01" db="EMBL/GenBank/DDBJ databases">
        <title>Successful Treatment of Persistent Burkholderia cepacia Bacteremia with Ceftazidime-Avibactam.</title>
        <authorList>
            <person name="Tamma P."/>
            <person name="Fan Y."/>
            <person name="Bergman Y."/>
            <person name="Sick-Samuels A."/>
            <person name="Hsu A."/>
            <person name="Timp W."/>
            <person name="Simner P."/>
        </authorList>
    </citation>
    <scope>NUCLEOTIDE SEQUENCE [LARGE SCALE GENOMIC DNA]</scope>
    <source>
        <strain evidence="2 3">170816</strain>
    </source>
</reference>
<dbReference type="RefSeq" id="WP_089461308.1">
    <property type="nucleotide sequence ID" value="NZ_CM009575.1"/>
</dbReference>
<protein>
    <submittedName>
        <fullName evidence="2">Virulence factor</fullName>
    </submittedName>
</protein>
<dbReference type="Proteomes" id="UP000238655">
    <property type="component" value="Chromosome 1"/>
</dbReference>
<keyword evidence="1" id="KW-0812">Transmembrane</keyword>
<keyword evidence="1" id="KW-0472">Membrane</keyword>
<dbReference type="EMBL" id="PQVP01000002">
    <property type="protein sequence ID" value="POZ82635.1"/>
    <property type="molecule type" value="Genomic_DNA"/>
</dbReference>
<name>A0A2S5DU71_9BURK</name>
<proteinExistence type="predicted"/>
<evidence type="ECO:0000313" key="2">
    <source>
        <dbReference type="EMBL" id="POZ82635.1"/>
    </source>
</evidence>
<evidence type="ECO:0000313" key="3">
    <source>
        <dbReference type="Proteomes" id="UP000238655"/>
    </source>
</evidence>
<keyword evidence="1" id="KW-1133">Transmembrane helix</keyword>
<organism evidence="2 3">
    <name type="scientific">Burkholderia contaminans</name>
    <dbReference type="NCBI Taxonomy" id="488447"/>
    <lineage>
        <taxon>Bacteria</taxon>
        <taxon>Pseudomonadati</taxon>
        <taxon>Pseudomonadota</taxon>
        <taxon>Betaproteobacteria</taxon>
        <taxon>Burkholderiales</taxon>
        <taxon>Burkholderiaceae</taxon>
        <taxon>Burkholderia</taxon>
        <taxon>Burkholderia cepacia complex</taxon>
    </lineage>
</organism>
<gene>
    <name evidence="2" type="ORF">C3743_20750</name>
</gene>
<evidence type="ECO:0000256" key="1">
    <source>
        <dbReference type="SAM" id="Phobius"/>
    </source>
</evidence>